<protein>
    <submittedName>
        <fullName evidence="2">Uncharacterized protein</fullName>
    </submittedName>
</protein>
<keyword evidence="1" id="KW-0472">Membrane</keyword>
<organism evidence="2 3">
    <name type="scientific">Panicum virgatum</name>
    <name type="common">Blackwell switchgrass</name>
    <dbReference type="NCBI Taxonomy" id="38727"/>
    <lineage>
        <taxon>Eukaryota</taxon>
        <taxon>Viridiplantae</taxon>
        <taxon>Streptophyta</taxon>
        <taxon>Embryophyta</taxon>
        <taxon>Tracheophyta</taxon>
        <taxon>Spermatophyta</taxon>
        <taxon>Magnoliopsida</taxon>
        <taxon>Liliopsida</taxon>
        <taxon>Poales</taxon>
        <taxon>Poaceae</taxon>
        <taxon>PACMAD clade</taxon>
        <taxon>Panicoideae</taxon>
        <taxon>Panicodae</taxon>
        <taxon>Paniceae</taxon>
        <taxon>Panicinae</taxon>
        <taxon>Panicum</taxon>
        <taxon>Panicum sect. Hiantes</taxon>
    </lineage>
</organism>
<keyword evidence="1" id="KW-1133">Transmembrane helix</keyword>
<proteinExistence type="predicted"/>
<sequence>MRDPLSERKLAGGDRMAINSQPILDSGLRRTSVMMNTRGGMCGGLAYVMVILLFLVASPVVQCRLHGLASAGTAAGSLRNTTNNGAHLGVDEKVALIFCVPGVCDEDGASCYCCETLKPEPLCWHTLNECKANCPTCNPKCRP</sequence>
<name>A0A8T0X2K4_PANVG</name>
<dbReference type="AlphaFoldDB" id="A0A8T0X2K4"/>
<evidence type="ECO:0000256" key="1">
    <source>
        <dbReference type="SAM" id="Phobius"/>
    </source>
</evidence>
<feature type="transmembrane region" description="Helical" evidence="1">
    <location>
        <begin position="39"/>
        <end position="61"/>
    </location>
</feature>
<keyword evidence="1" id="KW-0812">Transmembrane</keyword>
<comment type="caution">
    <text evidence="2">The sequence shown here is derived from an EMBL/GenBank/DDBJ whole genome shotgun (WGS) entry which is preliminary data.</text>
</comment>
<accession>A0A8T0X2K4</accession>
<dbReference type="Proteomes" id="UP000823388">
    <property type="component" value="Chromosome 1N"/>
</dbReference>
<evidence type="ECO:0000313" key="3">
    <source>
        <dbReference type="Proteomes" id="UP000823388"/>
    </source>
</evidence>
<reference evidence="2" key="1">
    <citation type="submission" date="2020-05" db="EMBL/GenBank/DDBJ databases">
        <title>WGS assembly of Panicum virgatum.</title>
        <authorList>
            <person name="Lovell J.T."/>
            <person name="Jenkins J."/>
            <person name="Shu S."/>
            <person name="Juenger T.E."/>
            <person name="Schmutz J."/>
        </authorList>
    </citation>
    <scope>NUCLEOTIDE SEQUENCE</scope>
    <source>
        <strain evidence="2">AP13</strain>
    </source>
</reference>
<keyword evidence="3" id="KW-1185">Reference proteome</keyword>
<dbReference type="EMBL" id="CM029038">
    <property type="protein sequence ID" value="KAG2653685.1"/>
    <property type="molecule type" value="Genomic_DNA"/>
</dbReference>
<gene>
    <name evidence="2" type="ORF">PVAP13_1NG400200</name>
</gene>
<evidence type="ECO:0000313" key="2">
    <source>
        <dbReference type="EMBL" id="KAG2653685.1"/>
    </source>
</evidence>